<accession>A0ABU8M8A5</accession>
<dbReference type="Proteomes" id="UP001369736">
    <property type="component" value="Unassembled WGS sequence"/>
</dbReference>
<sequence>MTALDSFARHLISLAPSVGATVLVGIDGFSGAGKTALAEDLGEHEGITVVSIEEFYLGWAGLADGPARAVAGLADPLRRGETPRWRAWDWEHDTEGPERERPLTTRVVVLEGCGAGARVLREHEALTVWVDADPHEREGRLRTREDWPLYAPHRDAWRRTEQALAQQEGLPEAADVVVRRHTDGSVETPSSRRG</sequence>
<evidence type="ECO:0008006" key="4">
    <source>
        <dbReference type="Google" id="ProtNLM"/>
    </source>
</evidence>
<organism evidence="2 3">
    <name type="scientific">Actinomycetospora flava</name>
    <dbReference type="NCBI Taxonomy" id="3129232"/>
    <lineage>
        <taxon>Bacteria</taxon>
        <taxon>Bacillati</taxon>
        <taxon>Actinomycetota</taxon>
        <taxon>Actinomycetes</taxon>
        <taxon>Pseudonocardiales</taxon>
        <taxon>Pseudonocardiaceae</taxon>
        <taxon>Actinomycetospora</taxon>
    </lineage>
</organism>
<dbReference type="EMBL" id="JBBEGM010000006">
    <property type="protein sequence ID" value="MEJ2862867.1"/>
    <property type="molecule type" value="Genomic_DNA"/>
</dbReference>
<keyword evidence="3" id="KW-1185">Reference proteome</keyword>
<feature type="region of interest" description="Disordered" evidence="1">
    <location>
        <begin position="164"/>
        <end position="194"/>
    </location>
</feature>
<dbReference type="SUPFAM" id="SSF52540">
    <property type="entry name" value="P-loop containing nucleoside triphosphate hydrolases"/>
    <property type="match status" value="1"/>
</dbReference>
<evidence type="ECO:0000313" key="2">
    <source>
        <dbReference type="EMBL" id="MEJ2862867.1"/>
    </source>
</evidence>
<gene>
    <name evidence="2" type="ORF">WCD58_16975</name>
</gene>
<comment type="caution">
    <text evidence="2">The sequence shown here is derived from an EMBL/GenBank/DDBJ whole genome shotgun (WGS) entry which is preliminary data.</text>
</comment>
<evidence type="ECO:0000313" key="3">
    <source>
        <dbReference type="Proteomes" id="UP001369736"/>
    </source>
</evidence>
<evidence type="ECO:0000256" key="1">
    <source>
        <dbReference type="SAM" id="MobiDB-lite"/>
    </source>
</evidence>
<dbReference type="RefSeq" id="WP_337704234.1">
    <property type="nucleotide sequence ID" value="NZ_JBBEGM010000006.1"/>
</dbReference>
<reference evidence="2 3" key="1">
    <citation type="submission" date="2024-03" db="EMBL/GenBank/DDBJ databases">
        <title>Actinomycetospora sp. OC33-EN07, a novel actinomycete isolated from wild orchid (Aerides multiflora).</title>
        <authorList>
            <person name="Suriyachadkun C."/>
        </authorList>
    </citation>
    <scope>NUCLEOTIDE SEQUENCE [LARGE SCALE GENOMIC DNA]</scope>
    <source>
        <strain evidence="2 3">OC33-EN07</strain>
    </source>
</reference>
<protein>
    <recommendedName>
        <fullName evidence="4">Uridine kinase</fullName>
    </recommendedName>
</protein>
<feature type="compositionally biased region" description="Polar residues" evidence="1">
    <location>
        <begin position="185"/>
        <end position="194"/>
    </location>
</feature>
<name>A0ABU8M8A5_9PSEU</name>
<proteinExistence type="predicted"/>
<dbReference type="Gene3D" id="3.40.50.300">
    <property type="entry name" value="P-loop containing nucleotide triphosphate hydrolases"/>
    <property type="match status" value="1"/>
</dbReference>
<dbReference type="InterPro" id="IPR027417">
    <property type="entry name" value="P-loop_NTPase"/>
</dbReference>